<dbReference type="Proteomes" id="UP001171916">
    <property type="component" value="Unassembled WGS sequence"/>
</dbReference>
<organism evidence="5 6">
    <name type="scientific">Algoriphagus sediminis</name>
    <dbReference type="NCBI Taxonomy" id="3057113"/>
    <lineage>
        <taxon>Bacteria</taxon>
        <taxon>Pseudomonadati</taxon>
        <taxon>Bacteroidota</taxon>
        <taxon>Cytophagia</taxon>
        <taxon>Cytophagales</taxon>
        <taxon>Cyclobacteriaceae</taxon>
        <taxon>Algoriphagus</taxon>
    </lineage>
</organism>
<evidence type="ECO:0000313" key="5">
    <source>
        <dbReference type="EMBL" id="MDN3203606.1"/>
    </source>
</evidence>
<dbReference type="SUPFAM" id="SSF48452">
    <property type="entry name" value="TPR-like"/>
    <property type="match status" value="5"/>
</dbReference>
<keyword evidence="1 3" id="KW-0732">Signal</keyword>
<keyword evidence="2" id="KW-0802">TPR repeat</keyword>
<dbReference type="SMART" id="SM00028">
    <property type="entry name" value="TPR"/>
    <property type="match status" value="12"/>
</dbReference>
<dbReference type="Gene3D" id="1.25.40.10">
    <property type="entry name" value="Tetratricopeptide repeat domain"/>
    <property type="match status" value="8"/>
</dbReference>
<evidence type="ECO:0000259" key="4">
    <source>
        <dbReference type="Pfam" id="PF13525"/>
    </source>
</evidence>
<sequence>MKTYLVLFFSCLTAANVLAQSTLYQTSTQRTLDNSLLLFEKDLFAGSLYDHTKVLDLNPNYDQEYTSELHRAISALELESPDGSGLMKSYILDNPNHPSVATAGLYLGDHFFYKRNYPEALEGYKLVNPNGLGNEEKADLFFKQGYAHFMREETDQAAPFFDQAKALNAQISPDAYYYSGYIAMQNGNTSKAINDLERASVSPQYRTKTPYLLSALYYQEGSYDQLISYAEPMISSGTNLDRKEVIHLYLAEAYYEKEDFAKAAENYDAFINSRKGELSREEVYKGGMAQFQIENYQRASDYLKVSANGDDEIAQASSYYLGQSYVKLENYQFASTSFSAASKLDFNQEMKEESLINYAKVNLQNGSFQLGITALDDYLNNYPNGIYRQQAEDLLSQALMNTSDYLRALEQMERITNKSERIKEAYQKVAFYQAMNYYRDKKYNPALAYLEKSQTYPVDSELMLAAKFWEGEVHSAKGDLASATSSYEALTRLRPASSGPYLIKTHYGLGYTYFNSQQYPRAEEQFKLYTEKLRGAEDKQYYDDALLRLGDCYYVQKRFSEAEATFLRAINESNAGIDYAYFRLAVVQNFQSKNADALYQLDRLISGYPNSLYYEDALYQKAQVHLEETNYQQAVDAFTSLIRGRPSSPFVPYALEGRAVANFSLQNYDQTAVDYQRILSDYPNSENSETALKGLQETLALQGRSSEFGNYLEDYKTSNPASGSLQALEFEAAKALYFDKNYSKAITALENYLGSYPNSAQKVDAIYFLGDSYFEADQVEKALENFRKLESEQASPRRLRAMQRIGSIELSRENYQEAIPYLEMAAANSRNKIEEAEAVQGLMIAYFETQNFGKAIQSSDQLLTLDGILPETTPNALLTKAKAQKAMGRSDQSVDTLMELVNEYKTVQGAEGLYLLALNFREAQNYAQSNETIFDFSGPFVDFDYWYGRMFLLLADNYVDTGEDFQAKATLESIVEKSINEEVKAMAEAKLQNLQGS</sequence>
<reference evidence="5" key="1">
    <citation type="submission" date="2023-06" db="EMBL/GenBank/DDBJ databases">
        <title>Robiginitalea aurantiacus sp. nov. and Algoriphagus sediminis sp. nov., isolated from coastal sediment.</title>
        <authorList>
            <person name="Zhou Z.Y."/>
            <person name="An J."/>
            <person name="Jia Y.W."/>
            <person name="Du Z.J."/>
        </authorList>
    </citation>
    <scope>NUCLEOTIDE SEQUENCE</scope>
    <source>
        <strain evidence="5">C2-7</strain>
    </source>
</reference>
<dbReference type="PROSITE" id="PS50005">
    <property type="entry name" value="TPR"/>
    <property type="match status" value="2"/>
</dbReference>
<dbReference type="EMBL" id="JAUEPH010000002">
    <property type="protein sequence ID" value="MDN3203606.1"/>
    <property type="molecule type" value="Genomic_DNA"/>
</dbReference>
<proteinExistence type="predicted"/>
<dbReference type="Pfam" id="PF13432">
    <property type="entry name" value="TPR_16"/>
    <property type="match status" value="3"/>
</dbReference>
<evidence type="ECO:0000313" key="6">
    <source>
        <dbReference type="Proteomes" id="UP001171916"/>
    </source>
</evidence>
<feature type="repeat" description="TPR" evidence="2">
    <location>
        <begin position="763"/>
        <end position="796"/>
    </location>
</feature>
<dbReference type="PANTHER" id="PTHR12558">
    <property type="entry name" value="CELL DIVISION CYCLE 16,23,27"/>
    <property type="match status" value="1"/>
</dbReference>
<dbReference type="InterPro" id="IPR039565">
    <property type="entry name" value="BamD-like"/>
</dbReference>
<feature type="signal peptide" evidence="3">
    <location>
        <begin position="1"/>
        <end position="19"/>
    </location>
</feature>
<name>A0ABT7YAY5_9BACT</name>
<dbReference type="PANTHER" id="PTHR12558:SF47">
    <property type="entry name" value="LIPOPOLYSACCHARIDE ASSEMBLY PROTEIN B"/>
    <property type="match status" value="1"/>
</dbReference>
<dbReference type="Pfam" id="PF13525">
    <property type="entry name" value="YfiO"/>
    <property type="match status" value="1"/>
</dbReference>
<feature type="chain" id="PRO_5046981443" evidence="3">
    <location>
        <begin position="20"/>
        <end position="997"/>
    </location>
</feature>
<evidence type="ECO:0000256" key="2">
    <source>
        <dbReference type="PROSITE-ProRule" id="PRU00339"/>
    </source>
</evidence>
<evidence type="ECO:0000256" key="3">
    <source>
        <dbReference type="SAM" id="SignalP"/>
    </source>
</evidence>
<accession>A0ABT7YAY5</accession>
<keyword evidence="6" id="KW-1185">Reference proteome</keyword>
<protein>
    <submittedName>
        <fullName evidence="5">Tetratricopeptide repeat protein</fullName>
    </submittedName>
</protein>
<dbReference type="RefSeq" id="WP_289999166.1">
    <property type="nucleotide sequence ID" value="NZ_JAUEPH010000002.1"/>
</dbReference>
<gene>
    <name evidence="5" type="ORF">QVH07_05580</name>
</gene>
<dbReference type="Pfam" id="PF13174">
    <property type="entry name" value="TPR_6"/>
    <property type="match status" value="2"/>
</dbReference>
<comment type="caution">
    <text evidence="5">The sequence shown here is derived from an EMBL/GenBank/DDBJ whole genome shotgun (WGS) entry which is preliminary data.</text>
</comment>
<evidence type="ECO:0000256" key="1">
    <source>
        <dbReference type="ARBA" id="ARBA00022729"/>
    </source>
</evidence>
<dbReference type="InterPro" id="IPR019734">
    <property type="entry name" value="TPR_rpt"/>
</dbReference>
<feature type="domain" description="Outer membrane lipoprotein BamD-like" evidence="4">
    <location>
        <begin position="710"/>
        <end position="790"/>
    </location>
</feature>
<feature type="repeat" description="TPR" evidence="2">
    <location>
        <begin position="615"/>
        <end position="648"/>
    </location>
</feature>
<dbReference type="InterPro" id="IPR011990">
    <property type="entry name" value="TPR-like_helical_dom_sf"/>
</dbReference>